<evidence type="ECO:0000256" key="3">
    <source>
        <dbReference type="ARBA" id="ARBA00022801"/>
    </source>
</evidence>
<keyword evidence="5" id="KW-0539">Nucleus</keyword>
<evidence type="ECO:0000313" key="10">
    <source>
        <dbReference type="Proteomes" id="UP000290189"/>
    </source>
</evidence>
<dbReference type="NCBIfam" id="NF003592">
    <property type="entry name" value="PRK05254.1-5"/>
    <property type="match status" value="1"/>
</dbReference>
<comment type="subcellular location">
    <subcellularLocation>
        <location evidence="5">Mitochondrion</location>
    </subcellularLocation>
    <subcellularLocation>
        <location evidence="5">Nucleus</location>
    </subcellularLocation>
</comment>
<dbReference type="InterPro" id="IPR005122">
    <property type="entry name" value="Uracil-DNA_glycosylase-like"/>
</dbReference>
<dbReference type="NCBIfam" id="NF003589">
    <property type="entry name" value="PRK05254.1-2"/>
    <property type="match status" value="1"/>
</dbReference>
<comment type="catalytic activity">
    <reaction evidence="5 7">
        <text>Hydrolyzes single-stranded DNA or mismatched double-stranded DNA and polynucleotides, releasing free uracil.</text>
        <dbReference type="EC" id="3.2.2.27"/>
    </reaction>
</comment>
<name>A0A3P3YKY9_PLABS</name>
<dbReference type="PROSITE" id="PS00130">
    <property type="entry name" value="U_DNA_GLYCOSYLASE"/>
    <property type="match status" value="1"/>
</dbReference>
<dbReference type="SUPFAM" id="SSF52141">
    <property type="entry name" value="Uracil-DNA glycosylase-like"/>
    <property type="match status" value="1"/>
</dbReference>
<protein>
    <recommendedName>
        <fullName evidence="5 7">Uracil-DNA glycosylase</fullName>
        <shortName evidence="5">UDG</shortName>
        <ecNumber evidence="5 7">3.2.2.27</ecNumber>
    </recommendedName>
</protein>
<dbReference type="NCBIfam" id="TIGR00628">
    <property type="entry name" value="ung"/>
    <property type="match status" value="1"/>
</dbReference>
<keyword evidence="3 5" id="KW-0378">Hydrolase</keyword>
<dbReference type="GO" id="GO:0005634">
    <property type="term" value="C:nucleus"/>
    <property type="evidence" value="ECO:0007669"/>
    <property type="project" value="UniProtKB-SubCell"/>
</dbReference>
<dbReference type="Proteomes" id="UP000290189">
    <property type="component" value="Unassembled WGS sequence"/>
</dbReference>
<dbReference type="InterPro" id="IPR018085">
    <property type="entry name" value="Ura-DNA_Glyclase_AS"/>
</dbReference>
<dbReference type="PANTHER" id="PTHR11264:SF0">
    <property type="entry name" value="URACIL-DNA GLYCOSYLASE"/>
    <property type="match status" value="1"/>
</dbReference>
<evidence type="ECO:0000256" key="6">
    <source>
        <dbReference type="PROSITE-ProRule" id="PRU10072"/>
    </source>
</evidence>
<dbReference type="AlphaFoldDB" id="A0A3P3YKY9"/>
<keyword evidence="4 5" id="KW-0234">DNA repair</keyword>
<feature type="domain" description="Uracil-DNA glycosylase-like" evidence="8">
    <location>
        <begin position="87"/>
        <end position="256"/>
    </location>
</feature>
<dbReference type="EMBL" id="OVEO01000015">
    <property type="protein sequence ID" value="SPR00856.1"/>
    <property type="molecule type" value="Genomic_DNA"/>
</dbReference>
<reference evidence="9 10" key="1">
    <citation type="submission" date="2018-03" db="EMBL/GenBank/DDBJ databases">
        <authorList>
            <person name="Fogelqvist J."/>
        </authorList>
    </citation>
    <scope>NUCLEOTIDE SEQUENCE [LARGE SCALE GENOMIC DNA]</scope>
</reference>
<keyword evidence="2 5" id="KW-0227">DNA damage</keyword>
<evidence type="ECO:0000259" key="8">
    <source>
        <dbReference type="SMART" id="SM00986"/>
    </source>
</evidence>
<organism evidence="9 10">
    <name type="scientific">Plasmodiophora brassicae</name>
    <name type="common">Clubroot disease agent</name>
    <dbReference type="NCBI Taxonomy" id="37360"/>
    <lineage>
        <taxon>Eukaryota</taxon>
        <taxon>Sar</taxon>
        <taxon>Rhizaria</taxon>
        <taxon>Endomyxa</taxon>
        <taxon>Phytomyxea</taxon>
        <taxon>Plasmodiophorida</taxon>
        <taxon>Plasmodiophoridae</taxon>
        <taxon>Plasmodiophora</taxon>
    </lineage>
</organism>
<geneLocation type="mitochondrion" evidence="9"/>
<dbReference type="InterPro" id="IPR002043">
    <property type="entry name" value="UDG_fam1"/>
</dbReference>
<dbReference type="GO" id="GO:0097510">
    <property type="term" value="P:base-excision repair, AP site formation via deaminated base removal"/>
    <property type="evidence" value="ECO:0007669"/>
    <property type="project" value="TreeGrafter"/>
</dbReference>
<dbReference type="CDD" id="cd10027">
    <property type="entry name" value="UDG-F1-like"/>
    <property type="match status" value="1"/>
</dbReference>
<sequence>MISRSWRRVPRPGVVPRSLSDAVAPATTFCKAYADFTEEQVGPGWYRALVPQVAMPYFQDVQRALADEGKHGAKVYPPAALVYRCLRLTPLERVRVVIVGQDPYPGAGQADGLAFSVPASVPFPSGLKNIFQELTKDIPNFKVHPTNGSLTPWAMQGVLLLNATLTVRANEPGSHKDLGWSRFTDAILKAVVERDAESPAVFMLWGRHAQAKVAALDLPLRKQPRFLVLTRAHPSGLSAHRGFLGCQHFSRANNFLTSRHADPIHWSLDCQCT</sequence>
<proteinExistence type="inferred from homology"/>
<dbReference type="Pfam" id="PF03167">
    <property type="entry name" value="UDG"/>
    <property type="match status" value="1"/>
</dbReference>
<evidence type="ECO:0000256" key="5">
    <source>
        <dbReference type="HAMAP-Rule" id="MF_03166"/>
    </source>
</evidence>
<comment type="function">
    <text evidence="5 7">Excises uracil residues from the DNA which can arise as a result of misincorporation of dUMP residues by DNA polymerase or due to deamination of cytosine.</text>
</comment>
<evidence type="ECO:0000313" key="9">
    <source>
        <dbReference type="EMBL" id="SPR00856.1"/>
    </source>
</evidence>
<dbReference type="EC" id="3.2.2.27" evidence="5 7"/>
<dbReference type="GO" id="GO:0005739">
    <property type="term" value="C:mitochondrion"/>
    <property type="evidence" value="ECO:0007669"/>
    <property type="project" value="UniProtKB-SubCell"/>
</dbReference>
<evidence type="ECO:0000256" key="2">
    <source>
        <dbReference type="ARBA" id="ARBA00022763"/>
    </source>
</evidence>
<accession>A0A3P3YKY9</accession>
<dbReference type="NCBIfam" id="NF003588">
    <property type="entry name" value="PRK05254.1-1"/>
    <property type="match status" value="1"/>
</dbReference>
<evidence type="ECO:0000256" key="7">
    <source>
        <dbReference type="RuleBase" id="RU003780"/>
    </source>
</evidence>
<comment type="similarity">
    <text evidence="1 5 7">Belongs to the uracil-DNA glycosylase (UDG) superfamily. UNG family.</text>
</comment>
<evidence type="ECO:0000256" key="1">
    <source>
        <dbReference type="ARBA" id="ARBA00008184"/>
    </source>
</evidence>
<dbReference type="InterPro" id="IPR036895">
    <property type="entry name" value="Uracil-DNA_glycosylase-like_sf"/>
</dbReference>
<dbReference type="SMART" id="SM00986">
    <property type="entry name" value="UDG"/>
    <property type="match status" value="1"/>
</dbReference>
<evidence type="ECO:0000256" key="4">
    <source>
        <dbReference type="ARBA" id="ARBA00023204"/>
    </source>
</evidence>
<dbReference type="GO" id="GO:0004844">
    <property type="term" value="F:uracil DNA N-glycosylase activity"/>
    <property type="evidence" value="ECO:0007669"/>
    <property type="project" value="UniProtKB-UniRule"/>
</dbReference>
<dbReference type="Gene3D" id="3.40.470.10">
    <property type="entry name" value="Uracil-DNA glycosylase-like domain"/>
    <property type="match status" value="1"/>
</dbReference>
<feature type="active site" description="Proton acceptor" evidence="5 6">
    <location>
        <position position="102"/>
    </location>
</feature>
<dbReference type="HAMAP" id="MF_00148">
    <property type="entry name" value="UDG"/>
    <property type="match status" value="1"/>
</dbReference>
<keyword evidence="5 9" id="KW-0496">Mitochondrion</keyword>
<gene>
    <name evidence="9" type="ORF">PLBR_LOCUS8071</name>
</gene>
<dbReference type="SMART" id="SM00987">
    <property type="entry name" value="UreE_C"/>
    <property type="match status" value="1"/>
</dbReference>
<dbReference type="PANTHER" id="PTHR11264">
    <property type="entry name" value="URACIL-DNA GLYCOSYLASE"/>
    <property type="match status" value="1"/>
</dbReference>